<name>A0AAV5QQD5_9ASCO</name>
<dbReference type="GeneID" id="90074802"/>
<feature type="region of interest" description="Disordered" evidence="1">
    <location>
        <begin position="142"/>
        <end position="164"/>
    </location>
</feature>
<reference evidence="2 3" key="1">
    <citation type="journal article" date="2023" name="Elife">
        <title>Identification of key yeast species and microbe-microbe interactions impacting larval growth of Drosophila in the wild.</title>
        <authorList>
            <person name="Mure A."/>
            <person name="Sugiura Y."/>
            <person name="Maeda R."/>
            <person name="Honda K."/>
            <person name="Sakurai N."/>
            <person name="Takahashi Y."/>
            <person name="Watada M."/>
            <person name="Katoh T."/>
            <person name="Gotoh A."/>
            <person name="Gotoh Y."/>
            <person name="Taniguchi I."/>
            <person name="Nakamura K."/>
            <person name="Hayashi T."/>
            <person name="Katayama T."/>
            <person name="Uemura T."/>
            <person name="Hattori Y."/>
        </authorList>
    </citation>
    <scope>NUCLEOTIDE SEQUENCE [LARGE SCALE GENOMIC DNA]</scope>
    <source>
        <strain evidence="2 3">SC-9</strain>
    </source>
</reference>
<keyword evidence="3" id="KW-1185">Reference proteome</keyword>
<evidence type="ECO:0000313" key="2">
    <source>
        <dbReference type="EMBL" id="GMM36827.1"/>
    </source>
</evidence>
<feature type="region of interest" description="Disordered" evidence="1">
    <location>
        <begin position="227"/>
        <end position="261"/>
    </location>
</feature>
<proteinExistence type="predicted"/>
<dbReference type="EMBL" id="BTFZ01000011">
    <property type="protein sequence ID" value="GMM36827.1"/>
    <property type="molecule type" value="Genomic_DNA"/>
</dbReference>
<accession>A0AAV5QQD5</accession>
<feature type="region of interest" description="Disordered" evidence="1">
    <location>
        <begin position="1"/>
        <end position="20"/>
    </location>
</feature>
<protein>
    <submittedName>
        <fullName evidence="2">Uncharacterized protein</fullName>
    </submittedName>
</protein>
<dbReference type="AlphaFoldDB" id="A0AAV5QQD5"/>
<sequence>MFNFDASCSSEEESSSETMLARDWGSTEKLDYFQYSTDDFVADILAYSNPERSLEAPSKGDTLTLLPQGESLKAIPEAVKLQDEDQEMDLAVKKSLHDLFGISDEDPSFFEKFPASNITGLSQDSSSPDELLVSLLGSHSENLLEGNESSGSSNDRQTSLPFGCDNQNNLFESFENALAQLPPEVQEDLASSAISSGLVNNEDVPMIDIFDTQEDPCSTSAQVEMNIQNQSGSPSKKHSRACSDDSNGNSRSRRSTSDNELEKIRNAVSVQENFIANIAREYHQQHPVPDVVPGSPRSIEFYSKSEPEHFKEICLGQFPDQFLATFFSEYDLLYREHQYGINSDDYYGMVVALEFALKCDNLFSKLQYTQTMGTNGKTVSEERNAFFDQHRYFKGTKKCGKLYVYDNISREKLANILGLDQTVVASIELIIEEIANRLDILINGERVSRVTTQLIYLNGGKPTKETWNKKPIEVQQRLYAVVKRSLWNSFAFKGKVVELFVKKIACTVAQNNFKRLKKTKGTRKNALNINYRKNLVKGKASKSLDRMVY</sequence>
<evidence type="ECO:0000313" key="3">
    <source>
        <dbReference type="Proteomes" id="UP001360560"/>
    </source>
</evidence>
<organism evidence="2 3">
    <name type="scientific">Saccharomycopsis crataegensis</name>
    <dbReference type="NCBI Taxonomy" id="43959"/>
    <lineage>
        <taxon>Eukaryota</taxon>
        <taxon>Fungi</taxon>
        <taxon>Dikarya</taxon>
        <taxon>Ascomycota</taxon>
        <taxon>Saccharomycotina</taxon>
        <taxon>Saccharomycetes</taxon>
        <taxon>Saccharomycopsidaceae</taxon>
        <taxon>Saccharomycopsis</taxon>
    </lineage>
</organism>
<gene>
    <name evidence="2" type="ORF">DASC09_041520</name>
</gene>
<evidence type="ECO:0000256" key="1">
    <source>
        <dbReference type="SAM" id="MobiDB-lite"/>
    </source>
</evidence>
<comment type="caution">
    <text evidence="2">The sequence shown here is derived from an EMBL/GenBank/DDBJ whole genome shotgun (WGS) entry which is preliminary data.</text>
</comment>
<dbReference type="RefSeq" id="XP_064853823.1">
    <property type="nucleotide sequence ID" value="XM_064997751.1"/>
</dbReference>
<dbReference type="Proteomes" id="UP001360560">
    <property type="component" value="Unassembled WGS sequence"/>
</dbReference>